<dbReference type="InterPro" id="IPR050679">
    <property type="entry name" value="Bact_HTH_transcr_reg"/>
</dbReference>
<dbReference type="InterPro" id="IPR028978">
    <property type="entry name" value="Chorismate_lyase_/UTRA_dom_sf"/>
</dbReference>
<dbReference type="GO" id="GO:0003700">
    <property type="term" value="F:DNA-binding transcription factor activity"/>
    <property type="evidence" value="ECO:0007669"/>
    <property type="project" value="InterPro"/>
</dbReference>
<dbReference type="SMART" id="SM00345">
    <property type="entry name" value="HTH_GNTR"/>
    <property type="match status" value="1"/>
</dbReference>
<dbReference type="Gene3D" id="3.40.1410.10">
    <property type="entry name" value="Chorismate lyase-like"/>
    <property type="match status" value="1"/>
</dbReference>
<dbReference type="CDD" id="cd07377">
    <property type="entry name" value="WHTH_GntR"/>
    <property type="match status" value="1"/>
</dbReference>
<evidence type="ECO:0000259" key="4">
    <source>
        <dbReference type="PROSITE" id="PS50949"/>
    </source>
</evidence>
<evidence type="ECO:0000256" key="1">
    <source>
        <dbReference type="ARBA" id="ARBA00023015"/>
    </source>
</evidence>
<dbReference type="SUPFAM" id="SSF64288">
    <property type="entry name" value="Chorismate lyase-like"/>
    <property type="match status" value="1"/>
</dbReference>
<evidence type="ECO:0000256" key="2">
    <source>
        <dbReference type="ARBA" id="ARBA00023125"/>
    </source>
</evidence>
<dbReference type="PRINTS" id="PR00035">
    <property type="entry name" value="HTHGNTR"/>
</dbReference>
<dbReference type="PANTHER" id="PTHR44846:SF17">
    <property type="entry name" value="GNTR-FAMILY TRANSCRIPTIONAL REGULATOR"/>
    <property type="match status" value="1"/>
</dbReference>
<accession>A0A5E7YAB5</accession>
<keyword evidence="7" id="KW-1185">Reference proteome</keyword>
<keyword evidence="2" id="KW-0238">DNA-binding</keyword>
<dbReference type="Gene3D" id="1.10.10.10">
    <property type="entry name" value="Winged helix-like DNA-binding domain superfamily/Winged helix DNA-binding domain"/>
    <property type="match status" value="1"/>
</dbReference>
<dbReference type="PANTHER" id="PTHR44846">
    <property type="entry name" value="MANNOSYL-D-GLYCERATE TRANSPORT/METABOLISM SYSTEM REPRESSOR MNGR-RELATED"/>
    <property type="match status" value="1"/>
</dbReference>
<proteinExistence type="predicted"/>
<evidence type="ECO:0000313" key="7">
    <source>
        <dbReference type="Proteomes" id="UP000244189"/>
    </source>
</evidence>
<organism evidence="5 7">
    <name type="scientific">Sphingomonas aurantiaca</name>
    <dbReference type="NCBI Taxonomy" id="185949"/>
    <lineage>
        <taxon>Bacteria</taxon>
        <taxon>Pseudomonadati</taxon>
        <taxon>Pseudomonadota</taxon>
        <taxon>Alphaproteobacteria</taxon>
        <taxon>Sphingomonadales</taxon>
        <taxon>Sphingomonadaceae</taxon>
        <taxon>Sphingomonas</taxon>
    </lineage>
</organism>
<dbReference type="EMBL" id="QAOG01000008">
    <property type="protein sequence ID" value="PTQ58398.1"/>
    <property type="molecule type" value="Genomic_DNA"/>
</dbReference>
<dbReference type="InterPro" id="IPR036390">
    <property type="entry name" value="WH_DNA-bd_sf"/>
</dbReference>
<evidence type="ECO:0000313" key="5">
    <source>
        <dbReference type="EMBL" id="PTQ58398.1"/>
    </source>
</evidence>
<dbReference type="Proteomes" id="UP000244189">
    <property type="component" value="Unassembled WGS sequence"/>
</dbReference>
<dbReference type="GO" id="GO:0045892">
    <property type="term" value="P:negative regulation of DNA-templated transcription"/>
    <property type="evidence" value="ECO:0007669"/>
    <property type="project" value="TreeGrafter"/>
</dbReference>
<reference evidence="6 8" key="2">
    <citation type="submission" date="2019-09" db="EMBL/GenBank/DDBJ databases">
        <authorList>
            <person name="Dittami M. S."/>
        </authorList>
    </citation>
    <scope>NUCLEOTIDE SEQUENCE [LARGE SCALE GENOMIC DNA]</scope>
    <source>
        <strain evidence="6">SPHINGO391</strain>
    </source>
</reference>
<accession>A0A2T5GGH6</accession>
<dbReference type="RefSeq" id="WP_082445178.1">
    <property type="nucleotide sequence ID" value="NZ_QAOG01000008.1"/>
</dbReference>
<dbReference type="Proteomes" id="UP000326857">
    <property type="component" value="Unassembled WGS sequence"/>
</dbReference>
<sequence>MARGKDGSGVAVVPVQRADAVPLYHQIFLALRDDILRGRLAFGASVPTEHELGAQHGVSRITARRALHELALHKLVERRRRTGTRVVYQASTVPIEANVDQAIESLMAFGRNTPVKVVDLAKEPAPADIADILERQAETIVYRARRIRHTDHEPLGLVTSWMPADLGVKLTKRSLTANPILKHLADAGVVIAGGRQTVSAQHAGADTAALLGIEPRDAMLRIERVILDDGGRPVLFTIADYRADRYRISLDLQSGTRPAIG</sequence>
<dbReference type="SMART" id="SM00866">
    <property type="entry name" value="UTRA"/>
    <property type="match status" value="1"/>
</dbReference>
<dbReference type="InterPro" id="IPR036388">
    <property type="entry name" value="WH-like_DNA-bd_sf"/>
</dbReference>
<evidence type="ECO:0000313" key="8">
    <source>
        <dbReference type="Proteomes" id="UP000326857"/>
    </source>
</evidence>
<dbReference type="Pfam" id="PF07702">
    <property type="entry name" value="UTRA"/>
    <property type="match status" value="1"/>
</dbReference>
<evidence type="ECO:0000313" key="6">
    <source>
        <dbReference type="EMBL" id="VVT02332.1"/>
    </source>
</evidence>
<dbReference type="EMBL" id="CABVLI010000029">
    <property type="protein sequence ID" value="VVT02332.1"/>
    <property type="molecule type" value="Genomic_DNA"/>
</dbReference>
<dbReference type="InterPro" id="IPR011663">
    <property type="entry name" value="UTRA"/>
</dbReference>
<dbReference type="SUPFAM" id="SSF46785">
    <property type="entry name" value="Winged helix' DNA-binding domain"/>
    <property type="match status" value="1"/>
</dbReference>
<dbReference type="AlphaFoldDB" id="A0A2T5GGH6"/>
<keyword evidence="3" id="KW-0804">Transcription</keyword>
<gene>
    <name evidence="5" type="ORF">C8J26_3699</name>
    <name evidence="6" type="ORF">SPHINGO391_350366</name>
</gene>
<dbReference type="InterPro" id="IPR000524">
    <property type="entry name" value="Tscrpt_reg_HTH_GntR"/>
</dbReference>
<protein>
    <submittedName>
        <fullName evidence="5">GntR family transcriptional regulator</fullName>
    </submittedName>
</protein>
<dbReference type="GO" id="GO:0003677">
    <property type="term" value="F:DNA binding"/>
    <property type="evidence" value="ECO:0007669"/>
    <property type="project" value="UniProtKB-KW"/>
</dbReference>
<name>A0A2T5GGH6_9SPHN</name>
<dbReference type="PROSITE" id="PS50949">
    <property type="entry name" value="HTH_GNTR"/>
    <property type="match status" value="1"/>
</dbReference>
<keyword evidence="1" id="KW-0805">Transcription regulation</keyword>
<evidence type="ECO:0000256" key="3">
    <source>
        <dbReference type="ARBA" id="ARBA00023163"/>
    </source>
</evidence>
<dbReference type="Pfam" id="PF00392">
    <property type="entry name" value="GntR"/>
    <property type="match status" value="1"/>
</dbReference>
<reference evidence="5 7" key="1">
    <citation type="submission" date="2018-04" db="EMBL/GenBank/DDBJ databases">
        <title>Genomic Encyclopedia of Type Strains, Phase III (KMG-III): the genomes of soil and plant-associated and newly described type strains.</title>
        <authorList>
            <person name="Whitman W."/>
        </authorList>
    </citation>
    <scope>NUCLEOTIDE SEQUENCE [LARGE SCALE GENOMIC DNA]</scope>
    <source>
        <strain evidence="5 7">MA101b</strain>
    </source>
</reference>
<feature type="domain" description="HTH gntR-type" evidence="4">
    <location>
        <begin position="21"/>
        <end position="89"/>
    </location>
</feature>